<dbReference type="InterPro" id="IPR039042">
    <property type="entry name" value="Alg13-like"/>
</dbReference>
<keyword evidence="13" id="KW-1185">Reference proteome</keyword>
<dbReference type="SUPFAM" id="SSF53756">
    <property type="entry name" value="UDP-Glycosyltransferase/glycogen phosphorylase"/>
    <property type="match status" value="1"/>
</dbReference>
<accession>A0A813NS52</accession>
<reference evidence="9" key="1">
    <citation type="submission" date="2021-02" db="EMBL/GenBank/DDBJ databases">
        <authorList>
            <person name="Nowell W R."/>
        </authorList>
    </citation>
    <scope>NUCLEOTIDE SEQUENCE</scope>
</reference>
<feature type="domain" description="Glycosyl transferase family 28 C-terminal" evidence="8">
    <location>
        <begin position="4"/>
        <end position="131"/>
    </location>
</feature>
<dbReference type="PANTHER" id="PTHR12867">
    <property type="entry name" value="GLYCOSYL TRANSFERASE-RELATED"/>
    <property type="match status" value="1"/>
</dbReference>
<evidence type="ECO:0000256" key="4">
    <source>
        <dbReference type="ARBA" id="ARBA00017468"/>
    </source>
</evidence>
<gene>
    <name evidence="9" type="ORF">GPM918_LOCUS194</name>
    <name evidence="10" type="ORF">OVA965_LOCUS2670</name>
    <name evidence="11" type="ORF">SRO942_LOCUS195</name>
    <name evidence="12" type="ORF">TMI583_LOCUS2669</name>
</gene>
<name>A0A813NS52_9BILA</name>
<comment type="caution">
    <text evidence="9">The sequence shown here is derived from an EMBL/GenBank/DDBJ whole genome shotgun (WGS) entry which is preliminary data.</text>
</comment>
<organism evidence="9 13">
    <name type="scientific">Didymodactylos carnosus</name>
    <dbReference type="NCBI Taxonomy" id="1234261"/>
    <lineage>
        <taxon>Eukaryota</taxon>
        <taxon>Metazoa</taxon>
        <taxon>Spiralia</taxon>
        <taxon>Gnathifera</taxon>
        <taxon>Rotifera</taxon>
        <taxon>Eurotatoria</taxon>
        <taxon>Bdelloidea</taxon>
        <taxon>Philodinida</taxon>
        <taxon>Philodinidae</taxon>
        <taxon>Didymodactylos</taxon>
    </lineage>
</organism>
<dbReference type="GO" id="GO:0005783">
    <property type="term" value="C:endoplasmic reticulum"/>
    <property type="evidence" value="ECO:0007669"/>
    <property type="project" value="UniProtKB-SubCell"/>
</dbReference>
<dbReference type="EMBL" id="CAJNOQ010000013">
    <property type="protein sequence ID" value="CAF0739781.1"/>
    <property type="molecule type" value="Genomic_DNA"/>
</dbReference>
<dbReference type="EC" id="2.4.1.141" evidence="3"/>
<proteinExistence type="inferred from homology"/>
<dbReference type="Proteomes" id="UP000681722">
    <property type="component" value="Unassembled WGS sequence"/>
</dbReference>
<keyword evidence="5" id="KW-0328">Glycosyltransferase</keyword>
<dbReference type="GO" id="GO:0004577">
    <property type="term" value="F:N-acetylglucosaminyldiphosphodolichol N-acetylglucosaminyltransferase activity"/>
    <property type="evidence" value="ECO:0007669"/>
    <property type="project" value="UniProtKB-EC"/>
</dbReference>
<protein>
    <recommendedName>
        <fullName evidence="4">UDP-N-acetylglucosamine transferase subunit ALG13</fullName>
        <ecNumber evidence="3">2.4.1.141</ecNumber>
    </recommendedName>
</protein>
<sequence>MVQERVLNELKNLNIKHLLLQVGDSDLIDFPLNGSILNDVYIEYYKFKDSLDSDIDKADLIVSHAGAGSILQCLEAKKRLLVVVNETLMNNHQLEIAEEMEKQGYLFYCTCSTLQTTLKKFQQHQFRAYERGNPTLFGRYVNQIMLDN</sequence>
<dbReference type="Proteomes" id="UP000677228">
    <property type="component" value="Unassembled WGS sequence"/>
</dbReference>
<comment type="similarity">
    <text evidence="2">Belongs to the glycosyltransferase 28 family.</text>
</comment>
<dbReference type="EMBL" id="CAJOBC010000013">
    <property type="protein sequence ID" value="CAF3517950.1"/>
    <property type="molecule type" value="Genomic_DNA"/>
</dbReference>
<dbReference type="PANTHER" id="PTHR12867:SF6">
    <property type="entry name" value="N-ACETYLGLUCOSAMINYLDIPHOSPHODOLICHOL N-ACETYLGLUCOSAMINYLTRANSFERASE"/>
    <property type="match status" value="1"/>
</dbReference>
<evidence type="ECO:0000256" key="2">
    <source>
        <dbReference type="ARBA" id="ARBA00006962"/>
    </source>
</evidence>
<evidence type="ECO:0000256" key="3">
    <source>
        <dbReference type="ARBA" id="ARBA00012614"/>
    </source>
</evidence>
<dbReference type="Proteomes" id="UP000663829">
    <property type="component" value="Unassembled WGS sequence"/>
</dbReference>
<keyword evidence="7" id="KW-0256">Endoplasmic reticulum</keyword>
<dbReference type="Proteomes" id="UP000682733">
    <property type="component" value="Unassembled WGS sequence"/>
</dbReference>
<dbReference type="GO" id="GO:0006488">
    <property type="term" value="P:dolichol-linked oligosaccharide biosynthetic process"/>
    <property type="evidence" value="ECO:0007669"/>
    <property type="project" value="InterPro"/>
</dbReference>
<dbReference type="Pfam" id="PF04101">
    <property type="entry name" value="Glyco_tran_28_C"/>
    <property type="match status" value="1"/>
</dbReference>
<dbReference type="Gene3D" id="3.40.50.2000">
    <property type="entry name" value="Glycogen Phosphorylase B"/>
    <property type="match status" value="1"/>
</dbReference>
<evidence type="ECO:0000313" key="11">
    <source>
        <dbReference type="EMBL" id="CAF3517950.1"/>
    </source>
</evidence>
<dbReference type="InterPro" id="IPR007235">
    <property type="entry name" value="Glyco_trans_28_C"/>
</dbReference>
<dbReference type="EMBL" id="CAJOBA010000587">
    <property type="protein sequence ID" value="CAF3543166.1"/>
    <property type="molecule type" value="Genomic_DNA"/>
</dbReference>
<evidence type="ECO:0000256" key="1">
    <source>
        <dbReference type="ARBA" id="ARBA00004240"/>
    </source>
</evidence>
<keyword evidence="6" id="KW-0808">Transferase</keyword>
<evidence type="ECO:0000256" key="6">
    <source>
        <dbReference type="ARBA" id="ARBA00022679"/>
    </source>
</evidence>
<evidence type="ECO:0000313" key="12">
    <source>
        <dbReference type="EMBL" id="CAF3543166.1"/>
    </source>
</evidence>
<evidence type="ECO:0000256" key="7">
    <source>
        <dbReference type="ARBA" id="ARBA00022824"/>
    </source>
</evidence>
<comment type="subcellular location">
    <subcellularLocation>
        <location evidence="1">Endoplasmic reticulum</location>
    </subcellularLocation>
</comment>
<evidence type="ECO:0000259" key="8">
    <source>
        <dbReference type="Pfam" id="PF04101"/>
    </source>
</evidence>
<dbReference type="OrthoDB" id="20273at2759"/>
<dbReference type="AlphaFoldDB" id="A0A813NS52"/>
<evidence type="ECO:0000313" key="9">
    <source>
        <dbReference type="EMBL" id="CAF0739781.1"/>
    </source>
</evidence>
<evidence type="ECO:0000256" key="5">
    <source>
        <dbReference type="ARBA" id="ARBA00022676"/>
    </source>
</evidence>
<evidence type="ECO:0000313" key="13">
    <source>
        <dbReference type="Proteomes" id="UP000663829"/>
    </source>
</evidence>
<evidence type="ECO:0000313" key="10">
    <source>
        <dbReference type="EMBL" id="CAF0763207.1"/>
    </source>
</evidence>
<dbReference type="EMBL" id="CAJNOK010000587">
    <property type="protein sequence ID" value="CAF0763207.1"/>
    <property type="molecule type" value="Genomic_DNA"/>
</dbReference>